<comment type="caution">
    <text evidence="1">The sequence shown here is derived from an EMBL/GenBank/DDBJ whole genome shotgun (WGS) entry which is preliminary data.</text>
</comment>
<proteinExistence type="predicted"/>
<dbReference type="Proteomes" id="UP000076442">
    <property type="component" value="Unassembled WGS sequence"/>
</dbReference>
<evidence type="ECO:0000313" key="1">
    <source>
        <dbReference type="EMBL" id="KZD95250.1"/>
    </source>
</evidence>
<accession>A0AAP1ED49</accession>
<sequence>MYITFMFAREFIADITPSELETRIVILRKKDQDMMEEDHL</sequence>
<dbReference type="RefSeq" id="WP_284690855.1">
    <property type="nucleotide sequence ID" value="NZ_CP035231.1"/>
</dbReference>
<gene>
    <name evidence="1" type="ORF">B4122_0222</name>
</gene>
<dbReference type="AlphaFoldDB" id="A0AAP1ED49"/>
<dbReference type="EMBL" id="LJZV01000001">
    <property type="protein sequence ID" value="KZD95250.1"/>
    <property type="molecule type" value="Genomic_DNA"/>
</dbReference>
<evidence type="ECO:0000313" key="2">
    <source>
        <dbReference type="Proteomes" id="UP000076442"/>
    </source>
</evidence>
<protein>
    <submittedName>
        <fullName evidence="1">Uncharacterized protein</fullName>
    </submittedName>
</protein>
<name>A0AAP1ED49_BACIU</name>
<organism evidence="1 2">
    <name type="scientific">Bacillus subtilis</name>
    <dbReference type="NCBI Taxonomy" id="1423"/>
    <lineage>
        <taxon>Bacteria</taxon>
        <taxon>Bacillati</taxon>
        <taxon>Bacillota</taxon>
        <taxon>Bacilli</taxon>
        <taxon>Bacillales</taxon>
        <taxon>Bacillaceae</taxon>
        <taxon>Bacillus</taxon>
    </lineage>
</organism>
<reference evidence="1 2" key="1">
    <citation type="submission" date="2015-09" db="EMBL/GenBank/DDBJ databases">
        <title>Spore heat resistance.</title>
        <authorList>
            <person name="Boekhorst J."/>
            <person name="Berendsen E.M."/>
            <person name="Wells-Bennik M.H."/>
            <person name="Kuipers O.P."/>
        </authorList>
    </citation>
    <scope>NUCLEOTIDE SEQUENCE [LARGE SCALE GENOMIC DNA]</scope>
    <source>
        <strain evidence="1 2">B4122</strain>
    </source>
</reference>